<keyword evidence="4" id="KW-0378">Hydrolase</keyword>
<dbReference type="RefSeq" id="WP_204706961.1">
    <property type="nucleotide sequence ID" value="NZ_JBHSZV010000004.1"/>
</dbReference>
<dbReference type="InterPro" id="IPR038763">
    <property type="entry name" value="DHH_sf"/>
</dbReference>
<gene>
    <name evidence="10" type="primary">recJ</name>
    <name evidence="10" type="ORF">ACFQIC_02510</name>
</gene>
<evidence type="ECO:0000256" key="5">
    <source>
        <dbReference type="ARBA" id="ARBA00022839"/>
    </source>
</evidence>
<evidence type="ECO:0000256" key="1">
    <source>
        <dbReference type="ARBA" id="ARBA00005915"/>
    </source>
</evidence>
<evidence type="ECO:0000313" key="10">
    <source>
        <dbReference type="EMBL" id="MFC7060743.1"/>
    </source>
</evidence>
<dbReference type="Pfam" id="PF10141">
    <property type="entry name" value="ssDNA-exonuc_C"/>
    <property type="match status" value="1"/>
</dbReference>
<feature type="domain" description="DDH" evidence="6">
    <location>
        <begin position="82"/>
        <end position="225"/>
    </location>
</feature>
<evidence type="ECO:0000256" key="2">
    <source>
        <dbReference type="ARBA" id="ARBA00019841"/>
    </source>
</evidence>
<evidence type="ECO:0000259" key="8">
    <source>
        <dbReference type="Pfam" id="PF10141"/>
    </source>
</evidence>
<dbReference type="InterPro" id="IPR004610">
    <property type="entry name" value="RecJ"/>
</dbReference>
<keyword evidence="3" id="KW-0540">Nuclease</keyword>
<proteinExistence type="inferred from homology"/>
<dbReference type="GO" id="GO:0004527">
    <property type="term" value="F:exonuclease activity"/>
    <property type="evidence" value="ECO:0007669"/>
    <property type="project" value="UniProtKB-KW"/>
</dbReference>
<dbReference type="PANTHER" id="PTHR30255:SF2">
    <property type="entry name" value="SINGLE-STRANDED-DNA-SPECIFIC EXONUCLEASE RECJ"/>
    <property type="match status" value="1"/>
</dbReference>
<evidence type="ECO:0000313" key="11">
    <source>
        <dbReference type="Proteomes" id="UP001596410"/>
    </source>
</evidence>
<evidence type="ECO:0000259" key="9">
    <source>
        <dbReference type="Pfam" id="PF17768"/>
    </source>
</evidence>
<dbReference type="Pfam" id="PF01368">
    <property type="entry name" value="DHH"/>
    <property type="match status" value="1"/>
</dbReference>
<dbReference type="InterPro" id="IPR051673">
    <property type="entry name" value="SSDNA_exonuclease_RecJ"/>
</dbReference>
<feature type="domain" description="DHHA1" evidence="7">
    <location>
        <begin position="344"/>
        <end position="432"/>
    </location>
</feature>
<dbReference type="Proteomes" id="UP001596410">
    <property type="component" value="Unassembled WGS sequence"/>
</dbReference>
<dbReference type="Gene3D" id="3.90.1640.30">
    <property type="match status" value="1"/>
</dbReference>
<dbReference type="InterPro" id="IPR041122">
    <property type="entry name" value="RecJ_OB"/>
</dbReference>
<dbReference type="SUPFAM" id="SSF64182">
    <property type="entry name" value="DHH phosphoesterases"/>
    <property type="match status" value="1"/>
</dbReference>
<comment type="caution">
    <text evidence="10">The sequence shown here is derived from an EMBL/GenBank/DDBJ whole genome shotgun (WGS) entry which is preliminary data.</text>
</comment>
<reference evidence="11" key="1">
    <citation type="journal article" date="2019" name="Int. J. Syst. Evol. Microbiol.">
        <title>The Global Catalogue of Microorganisms (GCM) 10K type strain sequencing project: providing services to taxonomists for standard genome sequencing and annotation.</title>
        <authorList>
            <consortium name="The Broad Institute Genomics Platform"/>
            <consortium name="The Broad Institute Genome Sequencing Center for Infectious Disease"/>
            <person name="Wu L."/>
            <person name="Ma J."/>
        </authorList>
    </citation>
    <scope>NUCLEOTIDE SEQUENCE [LARGE SCALE GENOMIC DNA]</scope>
    <source>
        <strain evidence="11">CGMCC 4.1621</strain>
    </source>
</reference>
<dbReference type="NCBIfam" id="TIGR00644">
    <property type="entry name" value="recJ"/>
    <property type="match status" value="1"/>
</dbReference>
<dbReference type="Gene3D" id="2.40.50.460">
    <property type="match status" value="1"/>
</dbReference>
<dbReference type="Pfam" id="PF17768">
    <property type="entry name" value="RecJ_OB"/>
    <property type="match status" value="1"/>
</dbReference>
<dbReference type="EMBL" id="JBHSZV010000004">
    <property type="protein sequence ID" value="MFC7060743.1"/>
    <property type="molecule type" value="Genomic_DNA"/>
</dbReference>
<dbReference type="InterPro" id="IPR001667">
    <property type="entry name" value="DDH_dom"/>
</dbReference>
<feature type="domain" description="RecJ OB" evidence="9">
    <location>
        <begin position="452"/>
        <end position="557"/>
    </location>
</feature>
<organism evidence="10 11">
    <name type="scientific">Halobacillus seohaensis</name>
    <dbReference type="NCBI Taxonomy" id="447421"/>
    <lineage>
        <taxon>Bacteria</taxon>
        <taxon>Bacillati</taxon>
        <taxon>Bacillota</taxon>
        <taxon>Bacilli</taxon>
        <taxon>Bacillales</taxon>
        <taxon>Bacillaceae</taxon>
        <taxon>Halobacillus</taxon>
    </lineage>
</organism>
<sequence>MLPSKTKWNFTYKQNEHDQEAPLVKGVSQLTGQLLEKRNIKNPEDVENFLNPSHNHLHDPFLMEGMALATSRVKLAIEQNEKILVYGDYDADGVSSTTVMIEALREAGATCEFYIPNRFTEGYGPNEAAFREAAASGYSLIITVDNGIAAVHEAEVAKEVGIDLIITDHHEVQNELPDAYVIIHPKTSPDYPFNELAGVGVAFKFAQALLNRLPEHLLDMVALGTIADLVPLTNENRALVHLGLKALSQSKRIGLNALKEICSIEGAIDEEMVGFSIGPRVNAVGRLQDASPAVDLFLTQDPEDATQLAGFINQVNQERQKIVSQIAKEAEEILLSGEQPLGEVIVVAKEGWNPGVLGIVASKLVRQFDRPAIVLAIDPEKEQAKGSARSIVAFDLFSNCMEIRDHFLHFGGHSQAAGMTLDVEGIDHLRSSLCLLAQQKLTDDDYQQILDIEMSVNIEDISLQQIDEINKLRPFGMGNPKPLFHIKETPKEVRLIGSQQNHLKMLFNRDKSKLDGIAFGMGDLYHQIAPSSELDVVGELSINEWNGRKSVQIMIKDMQVQKWQLFDLRGSKHLEKKLDFPHGEQTIAISFNGENRSPHDIPIIPVSELDSLNPKDVQRIVLLDMPKQLSQLSEVIQKLVPNNIYACYQVENSAYFTSLPTRDHFKWFYGMLIRRKSFHLVKDREKLAERKGWNVSMIDFISQVFFELGFVKMEDGLITIESSPSQKELTESLLYQERREQLYVEQTLYYSSYKELKGWLDEQRETVKEEVLNGL</sequence>
<accession>A0ABW2EH24</accession>
<evidence type="ECO:0000256" key="3">
    <source>
        <dbReference type="ARBA" id="ARBA00022722"/>
    </source>
</evidence>
<comment type="similarity">
    <text evidence="1">Belongs to the RecJ family.</text>
</comment>
<evidence type="ECO:0000259" key="7">
    <source>
        <dbReference type="Pfam" id="PF02272"/>
    </source>
</evidence>
<name>A0ABW2EH24_9BACI</name>
<evidence type="ECO:0000259" key="6">
    <source>
        <dbReference type="Pfam" id="PF01368"/>
    </source>
</evidence>
<keyword evidence="5 10" id="KW-0269">Exonuclease</keyword>
<dbReference type="Pfam" id="PF02272">
    <property type="entry name" value="DHHA1"/>
    <property type="match status" value="1"/>
</dbReference>
<keyword evidence="11" id="KW-1185">Reference proteome</keyword>
<dbReference type="InterPro" id="IPR003156">
    <property type="entry name" value="DHHA1_dom"/>
</dbReference>
<dbReference type="InterPro" id="IPR018779">
    <property type="entry name" value="RecJ_C"/>
</dbReference>
<evidence type="ECO:0000256" key="4">
    <source>
        <dbReference type="ARBA" id="ARBA00022801"/>
    </source>
</evidence>
<feature type="domain" description="Single-stranded-DNA-specific exonuclease RecJ C-terminal" evidence="8">
    <location>
        <begin position="564"/>
        <end position="760"/>
    </location>
</feature>
<protein>
    <recommendedName>
        <fullName evidence="2">Single-stranded-DNA-specific exonuclease RecJ</fullName>
    </recommendedName>
</protein>
<dbReference type="PANTHER" id="PTHR30255">
    <property type="entry name" value="SINGLE-STRANDED-DNA-SPECIFIC EXONUCLEASE RECJ"/>
    <property type="match status" value="1"/>
</dbReference>